<dbReference type="RefSeq" id="WP_380138798.1">
    <property type="nucleotide sequence ID" value="NZ_JBHLUI010000010.1"/>
</dbReference>
<dbReference type="PROSITE" id="PS50893">
    <property type="entry name" value="ABC_TRANSPORTER_2"/>
    <property type="match status" value="1"/>
</dbReference>
<protein>
    <submittedName>
        <fullName evidence="11">ATP-binding cassette domain-containing protein</fullName>
    </submittedName>
</protein>
<dbReference type="SMART" id="SM00382">
    <property type="entry name" value="AAA"/>
    <property type="match status" value="1"/>
</dbReference>
<dbReference type="InterPro" id="IPR003593">
    <property type="entry name" value="AAA+_ATPase"/>
</dbReference>
<keyword evidence="4" id="KW-1003">Cell membrane</keyword>
<evidence type="ECO:0000256" key="2">
    <source>
        <dbReference type="ARBA" id="ARBA00005417"/>
    </source>
</evidence>
<keyword evidence="5" id="KW-0997">Cell inner membrane</keyword>
<keyword evidence="3" id="KW-0813">Transport</keyword>
<gene>
    <name evidence="11" type="ORF">ACFFVI_11685</name>
</gene>
<comment type="caution">
    <text evidence="11">The sequence shown here is derived from an EMBL/GenBank/DDBJ whole genome shotgun (WGS) entry which is preliminary data.</text>
</comment>
<keyword evidence="12" id="KW-1185">Reference proteome</keyword>
<dbReference type="InterPro" id="IPR050388">
    <property type="entry name" value="ABC_Ni/Peptide_Import"/>
</dbReference>
<keyword evidence="9" id="KW-0472">Membrane</keyword>
<evidence type="ECO:0000256" key="6">
    <source>
        <dbReference type="ARBA" id="ARBA00022741"/>
    </source>
</evidence>
<evidence type="ECO:0000313" key="11">
    <source>
        <dbReference type="EMBL" id="MFB9377628.1"/>
    </source>
</evidence>
<dbReference type="InterPro" id="IPR003439">
    <property type="entry name" value="ABC_transporter-like_ATP-bd"/>
</dbReference>
<dbReference type="SUPFAM" id="SSF52540">
    <property type="entry name" value="P-loop containing nucleoside triphosphate hydrolases"/>
    <property type="match status" value="1"/>
</dbReference>
<evidence type="ECO:0000259" key="10">
    <source>
        <dbReference type="PROSITE" id="PS50893"/>
    </source>
</evidence>
<keyword evidence="6" id="KW-0547">Nucleotide-binding</keyword>
<dbReference type="InterPro" id="IPR017871">
    <property type="entry name" value="ABC_transporter-like_CS"/>
</dbReference>
<evidence type="ECO:0000313" key="12">
    <source>
        <dbReference type="Proteomes" id="UP001589748"/>
    </source>
</evidence>
<evidence type="ECO:0000256" key="9">
    <source>
        <dbReference type="ARBA" id="ARBA00023136"/>
    </source>
</evidence>
<dbReference type="Pfam" id="PF00005">
    <property type="entry name" value="ABC_tran"/>
    <property type="match status" value="1"/>
</dbReference>
<keyword evidence="7 11" id="KW-0067">ATP-binding</keyword>
<comment type="subcellular location">
    <subcellularLocation>
        <location evidence="1">Cell membrane</location>
        <topology evidence="1">Peripheral membrane protein</topology>
    </subcellularLocation>
</comment>
<keyword evidence="8" id="KW-1278">Translocase</keyword>
<dbReference type="InterPro" id="IPR027417">
    <property type="entry name" value="P-loop_NTPase"/>
</dbReference>
<dbReference type="PANTHER" id="PTHR43297:SF14">
    <property type="entry name" value="ATPASE AAA-TYPE CORE DOMAIN-CONTAINING PROTEIN"/>
    <property type="match status" value="1"/>
</dbReference>
<evidence type="ECO:0000256" key="1">
    <source>
        <dbReference type="ARBA" id="ARBA00004202"/>
    </source>
</evidence>
<evidence type="ECO:0000256" key="7">
    <source>
        <dbReference type="ARBA" id="ARBA00022840"/>
    </source>
</evidence>
<dbReference type="PROSITE" id="PS00211">
    <property type="entry name" value="ABC_TRANSPORTER_1"/>
    <property type="match status" value="1"/>
</dbReference>
<dbReference type="GO" id="GO:0005524">
    <property type="term" value="F:ATP binding"/>
    <property type="evidence" value="ECO:0007669"/>
    <property type="project" value="UniProtKB-KW"/>
</dbReference>
<sequence>MPLLDVRALHVRARGTDLVDGVDLRVDRDERVAVLGPSGSGKSLTAAAVLGILPPALTVAGSVRLGEREVLGVPAARRARRDRPGSVRQDPAAALHPLVPVGRQLAAARGRTLRTVRPVLTETLRDLGFRDPARVLGALPAELSGGQRQRICLALALAGGSPLLVADEPTTALDVVTQAGVLDLLRARTGPGTGRGLLFVTHDIAVAAALCDRVVVLQDGRVVEDGPVAVTLRAPRHPLTASLLDAARDVETHLGPLLTRRVPA</sequence>
<comment type="similarity">
    <text evidence="2">Belongs to the ABC transporter superfamily.</text>
</comment>
<name>A0ABV5LU51_9ACTN</name>
<evidence type="ECO:0000256" key="3">
    <source>
        <dbReference type="ARBA" id="ARBA00022448"/>
    </source>
</evidence>
<dbReference type="PANTHER" id="PTHR43297">
    <property type="entry name" value="OLIGOPEPTIDE TRANSPORT ATP-BINDING PROTEIN APPD"/>
    <property type="match status" value="1"/>
</dbReference>
<organism evidence="11 12">
    <name type="scientific">Kineococcus gynurae</name>
    <dbReference type="NCBI Taxonomy" id="452979"/>
    <lineage>
        <taxon>Bacteria</taxon>
        <taxon>Bacillati</taxon>
        <taxon>Actinomycetota</taxon>
        <taxon>Actinomycetes</taxon>
        <taxon>Kineosporiales</taxon>
        <taxon>Kineosporiaceae</taxon>
        <taxon>Kineococcus</taxon>
    </lineage>
</organism>
<feature type="domain" description="ABC transporter" evidence="10">
    <location>
        <begin position="4"/>
        <end position="244"/>
    </location>
</feature>
<evidence type="ECO:0000256" key="5">
    <source>
        <dbReference type="ARBA" id="ARBA00022519"/>
    </source>
</evidence>
<dbReference type="EMBL" id="JBHMDM010000005">
    <property type="protein sequence ID" value="MFB9377628.1"/>
    <property type="molecule type" value="Genomic_DNA"/>
</dbReference>
<evidence type="ECO:0000256" key="4">
    <source>
        <dbReference type="ARBA" id="ARBA00022475"/>
    </source>
</evidence>
<proteinExistence type="inferred from homology"/>
<accession>A0ABV5LU51</accession>
<evidence type="ECO:0000256" key="8">
    <source>
        <dbReference type="ARBA" id="ARBA00022967"/>
    </source>
</evidence>
<reference evidence="11 12" key="1">
    <citation type="submission" date="2024-09" db="EMBL/GenBank/DDBJ databases">
        <authorList>
            <person name="Sun Q."/>
            <person name="Mori K."/>
        </authorList>
    </citation>
    <scope>NUCLEOTIDE SEQUENCE [LARGE SCALE GENOMIC DNA]</scope>
    <source>
        <strain evidence="11 12">TISTR 1856</strain>
    </source>
</reference>
<dbReference type="Gene3D" id="3.40.50.300">
    <property type="entry name" value="P-loop containing nucleotide triphosphate hydrolases"/>
    <property type="match status" value="1"/>
</dbReference>
<dbReference type="Proteomes" id="UP001589748">
    <property type="component" value="Unassembled WGS sequence"/>
</dbReference>